<dbReference type="InterPro" id="IPR011463">
    <property type="entry name" value="DUF1569"/>
</dbReference>
<evidence type="ECO:0008006" key="3">
    <source>
        <dbReference type="Google" id="ProtNLM"/>
    </source>
</evidence>
<protein>
    <recommendedName>
        <fullName evidence="3">DinB-like domain-containing protein</fullName>
    </recommendedName>
</protein>
<organism evidence="1 2">
    <name type="scientific">Candidatus Sulfotelmatobacter kueseliae</name>
    <dbReference type="NCBI Taxonomy" id="2042962"/>
    <lineage>
        <taxon>Bacteria</taxon>
        <taxon>Pseudomonadati</taxon>
        <taxon>Acidobacteriota</taxon>
        <taxon>Terriglobia</taxon>
        <taxon>Terriglobales</taxon>
        <taxon>Candidatus Korobacteraceae</taxon>
        <taxon>Candidatus Sulfotelmatobacter</taxon>
    </lineage>
</organism>
<name>A0A2U3L0L9_9BACT</name>
<dbReference type="Proteomes" id="UP000238701">
    <property type="component" value="Unassembled WGS sequence"/>
</dbReference>
<accession>A0A2U3L0L9</accession>
<dbReference type="Gene3D" id="1.20.120.450">
    <property type="entry name" value="dinb family like domain"/>
    <property type="match status" value="1"/>
</dbReference>
<dbReference type="InterPro" id="IPR034660">
    <property type="entry name" value="DinB/YfiT-like"/>
</dbReference>
<dbReference type="OrthoDB" id="121539at2"/>
<dbReference type="SUPFAM" id="SSF109854">
    <property type="entry name" value="DinB/YfiT-like putative metalloenzymes"/>
    <property type="match status" value="1"/>
</dbReference>
<proteinExistence type="predicted"/>
<evidence type="ECO:0000313" key="1">
    <source>
        <dbReference type="EMBL" id="SPF45465.1"/>
    </source>
</evidence>
<dbReference type="Pfam" id="PF07606">
    <property type="entry name" value="DUF1569"/>
    <property type="match status" value="1"/>
</dbReference>
<gene>
    <name evidence="1" type="ORF">SBA1_60019</name>
</gene>
<dbReference type="AlphaFoldDB" id="A0A2U3L0L9"/>
<reference evidence="2" key="1">
    <citation type="submission" date="2018-02" db="EMBL/GenBank/DDBJ databases">
        <authorList>
            <person name="Hausmann B."/>
        </authorList>
    </citation>
    <scope>NUCLEOTIDE SEQUENCE [LARGE SCALE GENOMIC DNA]</scope>
    <source>
        <strain evidence="2">Peat soil MAG SbA1</strain>
    </source>
</reference>
<dbReference type="EMBL" id="OMOD01000155">
    <property type="protein sequence ID" value="SPF45465.1"/>
    <property type="molecule type" value="Genomic_DNA"/>
</dbReference>
<sequence>MDPRLKRLQEEVASAIAAVPPERWHSGPPGKWCAAEILEHLYLTYTGTMKGLERMTAAGKPLAMSATWAQRGRFLVVLGLGWMPSGREAPAMALPRGLPPEKVLAEIGVKIREMDECIRRCEEKFGAKTKLLDHPILGPLTGTQWRKFHLVHGRHHAKQIRRRGELGER</sequence>
<evidence type="ECO:0000313" key="2">
    <source>
        <dbReference type="Proteomes" id="UP000238701"/>
    </source>
</evidence>